<feature type="chain" id="PRO_5036458072" evidence="2">
    <location>
        <begin position="27"/>
        <end position="299"/>
    </location>
</feature>
<reference evidence="3" key="1">
    <citation type="submission" date="2022-08" db="UniProtKB">
        <authorList>
            <consortium name="EnsemblMetazoa"/>
        </authorList>
    </citation>
    <scope>IDENTIFICATION</scope>
    <source>
        <strain evidence="3">05x7-T-G4-1.051#20</strain>
    </source>
</reference>
<protein>
    <submittedName>
        <fullName evidence="3">Uncharacterized protein</fullName>
    </submittedName>
</protein>
<proteinExistence type="predicted"/>
<feature type="compositionally biased region" description="Low complexity" evidence="1">
    <location>
        <begin position="276"/>
        <end position="285"/>
    </location>
</feature>
<keyword evidence="4" id="KW-1185">Reference proteome</keyword>
<keyword evidence="2" id="KW-0732">Signal</keyword>
<evidence type="ECO:0000256" key="2">
    <source>
        <dbReference type="SAM" id="SignalP"/>
    </source>
</evidence>
<feature type="region of interest" description="Disordered" evidence="1">
    <location>
        <begin position="276"/>
        <end position="299"/>
    </location>
</feature>
<sequence>MSRFLLFSFSLCIFLLLDNKVSRVFSLKGCTHKGVNYTECDLMFWTSWSVCDGSKCPTGKQQRLKGVCCPKVGNRTLQETKENCKKDCNLTDADFQEQSPYVPPPTTAATTIATTTLIVSSTTAKPLTSTEVFNNQIMGRVDFFLLLIFAILFLVVHNSDGSGSCEYKHVNYTECEFMLWTKWTPCDGNVCPLGKQKRDKGVCCPSTGNKTRAEVKEACKQNCNLTDADFYELAPYVPPSTTTTTTTTAAPSTIISTRTTKTTTTGTIKSTVKTSVTTSPSVSSRPKGRFNVNSKRLID</sequence>
<evidence type="ECO:0000256" key="1">
    <source>
        <dbReference type="SAM" id="MobiDB-lite"/>
    </source>
</evidence>
<feature type="signal peptide" evidence="2">
    <location>
        <begin position="1"/>
        <end position="26"/>
    </location>
</feature>
<evidence type="ECO:0000313" key="4">
    <source>
        <dbReference type="Proteomes" id="UP000005408"/>
    </source>
</evidence>
<name>A0A8W8KCJ4_MAGGI</name>
<dbReference type="AlphaFoldDB" id="A0A8W8KCJ4"/>
<accession>A0A8W8KCJ4</accession>
<dbReference type="Proteomes" id="UP000005408">
    <property type="component" value="Unassembled WGS sequence"/>
</dbReference>
<organism evidence="3 4">
    <name type="scientific">Magallana gigas</name>
    <name type="common">Pacific oyster</name>
    <name type="synonym">Crassostrea gigas</name>
    <dbReference type="NCBI Taxonomy" id="29159"/>
    <lineage>
        <taxon>Eukaryota</taxon>
        <taxon>Metazoa</taxon>
        <taxon>Spiralia</taxon>
        <taxon>Lophotrochozoa</taxon>
        <taxon>Mollusca</taxon>
        <taxon>Bivalvia</taxon>
        <taxon>Autobranchia</taxon>
        <taxon>Pteriomorphia</taxon>
        <taxon>Ostreida</taxon>
        <taxon>Ostreoidea</taxon>
        <taxon>Ostreidae</taxon>
        <taxon>Magallana</taxon>
    </lineage>
</organism>
<dbReference type="EnsemblMetazoa" id="G22628.1">
    <property type="protein sequence ID" value="G22628.1:cds"/>
    <property type="gene ID" value="G22628"/>
</dbReference>
<evidence type="ECO:0000313" key="3">
    <source>
        <dbReference type="EnsemblMetazoa" id="G22628.1:cds"/>
    </source>
</evidence>